<dbReference type="PIRSF" id="PIRSF008546">
    <property type="entry name" value="UCP008546"/>
    <property type="match status" value="1"/>
</dbReference>
<dbReference type="EMBL" id="BMGG01000010">
    <property type="protein sequence ID" value="GGC86553.1"/>
    <property type="molecule type" value="Genomic_DNA"/>
</dbReference>
<evidence type="ECO:0000313" key="2">
    <source>
        <dbReference type="Proteomes" id="UP000637002"/>
    </source>
</evidence>
<comment type="caution">
    <text evidence="1">The sequence shown here is derived from an EMBL/GenBank/DDBJ whole genome shotgun (WGS) entry which is preliminary data.</text>
</comment>
<dbReference type="Gene3D" id="1.25.40.380">
    <property type="entry name" value="Protein of unknown function DUF1810"/>
    <property type="match status" value="1"/>
</dbReference>
<keyword evidence="2" id="KW-1185">Reference proteome</keyword>
<evidence type="ECO:0008006" key="3">
    <source>
        <dbReference type="Google" id="ProtNLM"/>
    </source>
</evidence>
<dbReference type="AlphaFoldDB" id="A0A916XN77"/>
<name>A0A916XN77_9HYPH</name>
<sequence length="147" mass="15896">MADIDPFDLERFVAAQAPVIETALAELTAGRKRSHWMWFIFPQLEGLGYSAMAQRYAIGSLAEARAYLAHPLLGPRLVRCTEAVLAIEGGRLPAIFGSPDDMKFRSSMTLFAHAAAAGQTCFAQALDRFGGGAGDPKTLKRLEAAVR</sequence>
<proteinExistence type="predicted"/>
<reference evidence="1" key="2">
    <citation type="submission" date="2020-09" db="EMBL/GenBank/DDBJ databases">
        <authorList>
            <person name="Sun Q."/>
            <person name="Zhou Y."/>
        </authorList>
    </citation>
    <scope>NUCLEOTIDE SEQUENCE</scope>
    <source>
        <strain evidence="1">CGMCC 1.12919</strain>
    </source>
</reference>
<dbReference type="SUPFAM" id="SSF140736">
    <property type="entry name" value="Rv1873-like"/>
    <property type="match status" value="1"/>
</dbReference>
<gene>
    <name evidence="1" type="ORF">GCM10010994_50580</name>
</gene>
<dbReference type="Proteomes" id="UP000637002">
    <property type="component" value="Unassembled WGS sequence"/>
</dbReference>
<protein>
    <recommendedName>
        <fullName evidence="3">DUF1810 domain-containing protein</fullName>
    </recommendedName>
</protein>
<accession>A0A916XN77</accession>
<dbReference type="InterPro" id="IPR036287">
    <property type="entry name" value="Rv1873-like_sf"/>
</dbReference>
<dbReference type="InterPro" id="IPR014937">
    <property type="entry name" value="DUF1810"/>
</dbReference>
<evidence type="ECO:0000313" key="1">
    <source>
        <dbReference type="EMBL" id="GGC86553.1"/>
    </source>
</evidence>
<dbReference type="Pfam" id="PF08837">
    <property type="entry name" value="DUF1810"/>
    <property type="match status" value="1"/>
</dbReference>
<reference evidence="1" key="1">
    <citation type="journal article" date="2014" name="Int. J. Syst. Evol. Microbiol.">
        <title>Complete genome sequence of Corynebacterium casei LMG S-19264T (=DSM 44701T), isolated from a smear-ripened cheese.</title>
        <authorList>
            <consortium name="US DOE Joint Genome Institute (JGI-PGF)"/>
            <person name="Walter F."/>
            <person name="Albersmeier A."/>
            <person name="Kalinowski J."/>
            <person name="Ruckert C."/>
        </authorList>
    </citation>
    <scope>NUCLEOTIDE SEQUENCE</scope>
    <source>
        <strain evidence="1">CGMCC 1.12919</strain>
    </source>
</reference>
<dbReference type="RefSeq" id="WP_188611965.1">
    <property type="nucleotide sequence ID" value="NZ_BMGG01000010.1"/>
</dbReference>
<organism evidence="1 2">
    <name type="scientific">Chelatococcus reniformis</name>
    <dbReference type="NCBI Taxonomy" id="1494448"/>
    <lineage>
        <taxon>Bacteria</taxon>
        <taxon>Pseudomonadati</taxon>
        <taxon>Pseudomonadota</taxon>
        <taxon>Alphaproteobacteria</taxon>
        <taxon>Hyphomicrobiales</taxon>
        <taxon>Chelatococcaceae</taxon>
        <taxon>Chelatococcus</taxon>
    </lineage>
</organism>